<dbReference type="GO" id="GO:0019748">
    <property type="term" value="P:secondary metabolic process"/>
    <property type="evidence" value="ECO:0007669"/>
    <property type="project" value="TreeGrafter"/>
</dbReference>
<reference evidence="3 4" key="1">
    <citation type="submission" date="2020-08" db="EMBL/GenBank/DDBJ databases">
        <title>Genomic Encyclopedia of Type Strains, Phase IV (KMG-IV): sequencing the most valuable type-strain genomes for metagenomic binning, comparative biology and taxonomic classification.</title>
        <authorList>
            <person name="Goeker M."/>
        </authorList>
    </citation>
    <scope>NUCLEOTIDE SEQUENCE [LARGE SCALE GENOMIC DNA]</scope>
    <source>
        <strain evidence="3 4">DSM 102255</strain>
    </source>
</reference>
<dbReference type="Proteomes" id="UP000552700">
    <property type="component" value="Unassembled WGS sequence"/>
</dbReference>
<dbReference type="GO" id="GO:0016831">
    <property type="term" value="F:carboxy-lyase activity"/>
    <property type="evidence" value="ECO:0007669"/>
    <property type="project" value="InterPro"/>
</dbReference>
<sequence length="408" mass="45288">MTDSIVAEWETPIANAPDWTGRMIDLDSHEMIPMEMWSTYFGDAGQRYADLQMLALMAPGNSLKRPDLTGDMEPISYENVWVKKGPSAPSGIDLNRRVEVMDAMGIERQLVFPSFALVALLLASNPEAHRLLGFDPSGLDLRQLGSEGCDAHNRWAAAITESSEGRVRPVSIILPDDIDGMIRQAEEQIDYGVRAMLLSAGLPPANTSPADRALDPFWALLASHNIPLTFHLGSESALLASMAWSNAPEFNPSPKSSLEFQVEPYRTATLNFCYENYLTTMVLGGVFERHPGLVVGVVEATAHWVGPLAERLDIVASQFQERLAGTLRMEPSKYLARNVRVTPFPFEPIDRYLRVYPDMASVYCFATDFPHVEGGQESHKTYAAMLSAFDENIQRGFFRDNGMLLTPD</sequence>
<accession>A0A841IVN8</accession>
<evidence type="ECO:0000259" key="2">
    <source>
        <dbReference type="Pfam" id="PF04909"/>
    </source>
</evidence>
<proteinExistence type="predicted"/>
<dbReference type="GO" id="GO:0005737">
    <property type="term" value="C:cytoplasm"/>
    <property type="evidence" value="ECO:0007669"/>
    <property type="project" value="TreeGrafter"/>
</dbReference>
<dbReference type="InterPro" id="IPR032465">
    <property type="entry name" value="ACMSD"/>
</dbReference>
<dbReference type="InterPro" id="IPR032466">
    <property type="entry name" value="Metal_Hydrolase"/>
</dbReference>
<evidence type="ECO:0000313" key="3">
    <source>
        <dbReference type="EMBL" id="MBB6122733.1"/>
    </source>
</evidence>
<dbReference type="InterPro" id="IPR006680">
    <property type="entry name" value="Amidohydro-rel"/>
</dbReference>
<keyword evidence="4" id="KW-1185">Reference proteome</keyword>
<dbReference type="PANTHER" id="PTHR21240">
    <property type="entry name" value="2-AMINO-3-CARBOXYLMUCONATE-6-SEMIALDEHYDE DECARBOXYLASE"/>
    <property type="match status" value="1"/>
</dbReference>
<gene>
    <name evidence="3" type="ORF">FHS92_000440</name>
</gene>
<comment type="caution">
    <text evidence="3">The sequence shown here is derived from an EMBL/GenBank/DDBJ whole genome shotgun (WGS) entry which is preliminary data.</text>
</comment>
<keyword evidence="1" id="KW-0456">Lyase</keyword>
<dbReference type="AlphaFoldDB" id="A0A841IVN8"/>
<dbReference type="PANTHER" id="PTHR21240:SF28">
    <property type="entry name" value="ISO-OROTATE DECARBOXYLASE (EUROFUNG)"/>
    <property type="match status" value="1"/>
</dbReference>
<evidence type="ECO:0000313" key="4">
    <source>
        <dbReference type="Proteomes" id="UP000552700"/>
    </source>
</evidence>
<dbReference type="Pfam" id="PF04909">
    <property type="entry name" value="Amidohydro_2"/>
    <property type="match status" value="1"/>
</dbReference>
<protein>
    <submittedName>
        <fullName evidence="3">Putative TIM-barrel fold metal-dependent hydrolase</fullName>
    </submittedName>
</protein>
<organism evidence="3 4">
    <name type="scientific">Sphingobium subterraneum</name>
    <dbReference type="NCBI Taxonomy" id="627688"/>
    <lineage>
        <taxon>Bacteria</taxon>
        <taxon>Pseudomonadati</taxon>
        <taxon>Pseudomonadota</taxon>
        <taxon>Alphaproteobacteria</taxon>
        <taxon>Sphingomonadales</taxon>
        <taxon>Sphingomonadaceae</taxon>
        <taxon>Sphingobium</taxon>
    </lineage>
</organism>
<evidence type="ECO:0000256" key="1">
    <source>
        <dbReference type="ARBA" id="ARBA00023239"/>
    </source>
</evidence>
<feature type="domain" description="Amidohydrolase-related" evidence="2">
    <location>
        <begin position="149"/>
        <end position="401"/>
    </location>
</feature>
<name>A0A841IVN8_9SPHN</name>
<dbReference type="GO" id="GO:0016787">
    <property type="term" value="F:hydrolase activity"/>
    <property type="evidence" value="ECO:0007669"/>
    <property type="project" value="UniProtKB-KW"/>
</dbReference>
<dbReference type="EMBL" id="JACIJP010000001">
    <property type="protein sequence ID" value="MBB6122733.1"/>
    <property type="molecule type" value="Genomic_DNA"/>
</dbReference>
<dbReference type="SUPFAM" id="SSF51556">
    <property type="entry name" value="Metallo-dependent hydrolases"/>
    <property type="match status" value="1"/>
</dbReference>
<dbReference type="RefSeq" id="WP_184077094.1">
    <property type="nucleotide sequence ID" value="NZ_JACIJP010000001.1"/>
</dbReference>
<keyword evidence="3" id="KW-0378">Hydrolase</keyword>
<dbReference type="Gene3D" id="3.20.20.140">
    <property type="entry name" value="Metal-dependent hydrolases"/>
    <property type="match status" value="1"/>
</dbReference>